<feature type="domain" description="ABM" evidence="1">
    <location>
        <begin position="1"/>
        <end position="90"/>
    </location>
</feature>
<comment type="caution">
    <text evidence="2">The sequence shown here is derived from an EMBL/GenBank/DDBJ whole genome shotgun (WGS) entry which is preliminary data.</text>
</comment>
<sequence length="105" mass="12267">MAGTVILTIKPGREDDFLALLHPVLDAMRYEATFINAFLHHHPDEPNRFMLYETWADLEDLMEVQMHRPYRQAFWDSLPGLLAIPREIIVWTPMRSDIALFSGRS</sequence>
<keyword evidence="2" id="KW-0503">Monooxygenase</keyword>
<evidence type="ECO:0000259" key="1">
    <source>
        <dbReference type="PROSITE" id="PS51725"/>
    </source>
</evidence>
<dbReference type="SUPFAM" id="SSF54909">
    <property type="entry name" value="Dimeric alpha+beta barrel"/>
    <property type="match status" value="1"/>
</dbReference>
<proteinExistence type="predicted"/>
<reference evidence="2 3" key="1">
    <citation type="submission" date="2014-07" db="EMBL/GenBank/DDBJ databases">
        <title>Draft genome sequence of Thalassospira xianhensis P-4 (MCCC 1A02616).</title>
        <authorList>
            <person name="Lai Q."/>
            <person name="Shao Z."/>
        </authorList>
    </citation>
    <scope>NUCLEOTIDE SEQUENCE [LARGE SCALE GENOMIC DNA]</scope>
    <source>
        <strain evidence="2 3">MCCC 1A02616</strain>
    </source>
</reference>
<dbReference type="AlphaFoldDB" id="A0A367UG30"/>
<protein>
    <submittedName>
        <fullName evidence="2">Antibiotic biosynthesis monooxygenase</fullName>
    </submittedName>
</protein>
<dbReference type="Proteomes" id="UP000252419">
    <property type="component" value="Unassembled WGS sequence"/>
</dbReference>
<organism evidence="2 3">
    <name type="scientific">Thalassospira xianhensis MCCC 1A02616</name>
    <dbReference type="NCBI Taxonomy" id="1177929"/>
    <lineage>
        <taxon>Bacteria</taxon>
        <taxon>Pseudomonadati</taxon>
        <taxon>Pseudomonadota</taxon>
        <taxon>Alphaproteobacteria</taxon>
        <taxon>Rhodospirillales</taxon>
        <taxon>Thalassospiraceae</taxon>
        <taxon>Thalassospira</taxon>
    </lineage>
</organism>
<name>A0A367UG30_9PROT</name>
<dbReference type="EMBL" id="JPWA01000003">
    <property type="protein sequence ID" value="RCK07257.1"/>
    <property type="molecule type" value="Genomic_DNA"/>
</dbReference>
<dbReference type="InterPro" id="IPR011008">
    <property type="entry name" value="Dimeric_a/b-barrel"/>
</dbReference>
<dbReference type="PROSITE" id="PS51725">
    <property type="entry name" value="ABM"/>
    <property type="match status" value="1"/>
</dbReference>
<accession>A0A367UG30</accession>
<keyword evidence="2" id="KW-0560">Oxidoreductase</keyword>
<dbReference type="InterPro" id="IPR007138">
    <property type="entry name" value="ABM_dom"/>
</dbReference>
<gene>
    <name evidence="2" type="ORF">TH5_04825</name>
</gene>
<dbReference type="Pfam" id="PF03992">
    <property type="entry name" value="ABM"/>
    <property type="match status" value="1"/>
</dbReference>
<keyword evidence="3" id="KW-1185">Reference proteome</keyword>
<dbReference type="Gene3D" id="3.30.70.100">
    <property type="match status" value="1"/>
</dbReference>
<evidence type="ECO:0000313" key="3">
    <source>
        <dbReference type="Proteomes" id="UP000252419"/>
    </source>
</evidence>
<dbReference type="GO" id="GO:0004497">
    <property type="term" value="F:monooxygenase activity"/>
    <property type="evidence" value="ECO:0007669"/>
    <property type="project" value="UniProtKB-KW"/>
</dbReference>
<evidence type="ECO:0000313" key="2">
    <source>
        <dbReference type="EMBL" id="RCK07257.1"/>
    </source>
</evidence>